<dbReference type="SUPFAM" id="SSF57625">
    <property type="entry name" value="Invertebrate chitin-binding proteins"/>
    <property type="match status" value="1"/>
</dbReference>
<accession>A0A8D8M2U2</accession>
<keyword evidence="4" id="KW-1015">Disulfide bond</keyword>
<dbReference type="PANTHER" id="PTHR23301:SF0">
    <property type="entry name" value="CHITIN-BINDING TYPE-2 DOMAIN-CONTAINING PROTEIN-RELATED"/>
    <property type="match status" value="1"/>
</dbReference>
<proteinExistence type="predicted"/>
<dbReference type="InterPro" id="IPR036508">
    <property type="entry name" value="Chitin-bd_dom_sf"/>
</dbReference>
<dbReference type="PROSITE" id="PS51257">
    <property type="entry name" value="PROKAR_LIPOPROTEIN"/>
    <property type="match status" value="1"/>
</dbReference>
<feature type="chain" id="PRO_5035703344" description="Chitin-binding type-2 domain-containing protein" evidence="7">
    <location>
        <begin position="20"/>
        <end position="391"/>
    </location>
</feature>
<dbReference type="InterPro" id="IPR002557">
    <property type="entry name" value="Chitin-bd_dom"/>
</dbReference>
<evidence type="ECO:0000256" key="4">
    <source>
        <dbReference type="ARBA" id="ARBA00023157"/>
    </source>
</evidence>
<reference evidence="9" key="1">
    <citation type="submission" date="2021-05" db="EMBL/GenBank/DDBJ databases">
        <authorList>
            <person name="Alioto T."/>
            <person name="Alioto T."/>
            <person name="Gomez Garrido J."/>
        </authorList>
    </citation>
    <scope>NUCLEOTIDE SEQUENCE</scope>
</reference>
<evidence type="ECO:0000313" key="9">
    <source>
        <dbReference type="EMBL" id="CAG6621194.1"/>
    </source>
</evidence>
<feature type="region of interest" description="Disordered" evidence="6">
    <location>
        <begin position="52"/>
        <end position="81"/>
    </location>
</feature>
<organism evidence="9">
    <name type="scientific">Cacopsylla melanoneura</name>
    <dbReference type="NCBI Taxonomy" id="428564"/>
    <lineage>
        <taxon>Eukaryota</taxon>
        <taxon>Metazoa</taxon>
        <taxon>Ecdysozoa</taxon>
        <taxon>Arthropoda</taxon>
        <taxon>Hexapoda</taxon>
        <taxon>Insecta</taxon>
        <taxon>Pterygota</taxon>
        <taxon>Neoptera</taxon>
        <taxon>Paraneoptera</taxon>
        <taxon>Hemiptera</taxon>
        <taxon>Sternorrhyncha</taxon>
        <taxon>Psylloidea</taxon>
        <taxon>Psyllidae</taxon>
        <taxon>Psyllinae</taxon>
        <taxon>Cacopsylla</taxon>
    </lineage>
</organism>
<feature type="signal peptide" evidence="7">
    <location>
        <begin position="1"/>
        <end position="19"/>
    </location>
</feature>
<keyword evidence="5" id="KW-0325">Glycoprotein</keyword>
<feature type="region of interest" description="Disordered" evidence="6">
    <location>
        <begin position="257"/>
        <end position="391"/>
    </location>
</feature>
<dbReference type="Pfam" id="PF01607">
    <property type="entry name" value="CBM_14"/>
    <property type="match status" value="1"/>
</dbReference>
<feature type="region of interest" description="Disordered" evidence="6">
    <location>
        <begin position="160"/>
        <end position="245"/>
    </location>
</feature>
<evidence type="ECO:0000256" key="2">
    <source>
        <dbReference type="ARBA" id="ARBA00022729"/>
    </source>
</evidence>
<dbReference type="SMART" id="SM00494">
    <property type="entry name" value="ChtBD2"/>
    <property type="match status" value="1"/>
</dbReference>
<dbReference type="PANTHER" id="PTHR23301">
    <property type="entry name" value="CHITIN BINDING PERITROPHIN-A"/>
    <property type="match status" value="1"/>
</dbReference>
<sequence length="391" mass="43502">MFFLKLCLFGFLLAGCALCVVNKNEKIKVDPLTGERQTRQSDNSEVLRFPDDRYSDTQNYAPESGPQFVSKDPLEGGSQKTSKLECPSKFTGVLPYQSDCRKFVNCFKGRGFIQVCSPGTLFNAQSLECDFPAKAVCASNQVDPFEPYAENELDDTFAETGSSSQNVAQYGPDSLDNRGGGFNQNGPQQGGYSPPIRGYGARNKPQESGVQRNPQQPIAHGKPDSRSQQHYPNNNQPNYNSIQRQPVKPIAQRGNERYQPSIIPPGAHIQPPPNQPNPHQYNPNASYRPHYQPVVPIRPPSQQIPNGPSNQRTPYIQPNQPTPYGSPNQPTPYGSPNQPTPYGQPNQPTPHGQPNQPTPFGQPNQPTPYGQTNQPTPYYKIRKVKNKNMYY</sequence>
<evidence type="ECO:0000259" key="8">
    <source>
        <dbReference type="PROSITE" id="PS50940"/>
    </source>
</evidence>
<dbReference type="InterPro" id="IPR051940">
    <property type="entry name" value="Chitin_bind-dev_reg"/>
</dbReference>
<keyword evidence="1" id="KW-0147">Chitin-binding</keyword>
<keyword evidence="3" id="KW-0677">Repeat</keyword>
<dbReference type="EMBL" id="HBUF01049568">
    <property type="protein sequence ID" value="CAG6621206.1"/>
    <property type="molecule type" value="Transcribed_RNA"/>
</dbReference>
<feature type="domain" description="Chitin-binding type-2" evidence="8">
    <location>
        <begin position="83"/>
        <end position="139"/>
    </location>
</feature>
<dbReference type="Gene3D" id="2.170.140.10">
    <property type="entry name" value="Chitin binding domain"/>
    <property type="match status" value="1"/>
</dbReference>
<keyword evidence="2 7" id="KW-0732">Signal</keyword>
<name>A0A8D8M2U2_9HEMI</name>
<evidence type="ECO:0000256" key="6">
    <source>
        <dbReference type="SAM" id="MobiDB-lite"/>
    </source>
</evidence>
<feature type="compositionally biased region" description="Polar residues" evidence="6">
    <location>
        <begin position="206"/>
        <end position="216"/>
    </location>
</feature>
<evidence type="ECO:0000256" key="7">
    <source>
        <dbReference type="SAM" id="SignalP"/>
    </source>
</evidence>
<evidence type="ECO:0000256" key="3">
    <source>
        <dbReference type="ARBA" id="ARBA00022737"/>
    </source>
</evidence>
<feature type="compositionally biased region" description="Basic residues" evidence="6">
    <location>
        <begin position="380"/>
        <end position="391"/>
    </location>
</feature>
<dbReference type="GO" id="GO:0008061">
    <property type="term" value="F:chitin binding"/>
    <property type="evidence" value="ECO:0007669"/>
    <property type="project" value="UniProtKB-KW"/>
</dbReference>
<dbReference type="EMBL" id="HBUF01049564">
    <property type="protein sequence ID" value="CAG6621194.1"/>
    <property type="molecule type" value="Transcribed_RNA"/>
</dbReference>
<dbReference type="AlphaFoldDB" id="A0A8D8M2U2"/>
<evidence type="ECO:0000256" key="5">
    <source>
        <dbReference type="ARBA" id="ARBA00023180"/>
    </source>
</evidence>
<feature type="compositionally biased region" description="Low complexity" evidence="6">
    <location>
        <begin position="228"/>
        <end position="240"/>
    </location>
</feature>
<evidence type="ECO:0000256" key="1">
    <source>
        <dbReference type="ARBA" id="ARBA00022669"/>
    </source>
</evidence>
<dbReference type="GO" id="GO:0005576">
    <property type="term" value="C:extracellular region"/>
    <property type="evidence" value="ECO:0007669"/>
    <property type="project" value="InterPro"/>
</dbReference>
<protein>
    <recommendedName>
        <fullName evidence="8">Chitin-binding type-2 domain-containing protein</fullName>
    </recommendedName>
</protein>
<feature type="compositionally biased region" description="Polar residues" evidence="6">
    <location>
        <begin position="300"/>
        <end position="376"/>
    </location>
</feature>
<dbReference type="PROSITE" id="PS50940">
    <property type="entry name" value="CHIT_BIND_II"/>
    <property type="match status" value="1"/>
</dbReference>